<dbReference type="GO" id="GO:0016799">
    <property type="term" value="F:hydrolase activity, hydrolyzing N-glycosyl compounds"/>
    <property type="evidence" value="ECO:0007669"/>
    <property type="project" value="InterPro"/>
</dbReference>
<evidence type="ECO:0000313" key="4">
    <source>
        <dbReference type="Proteomes" id="UP000267096"/>
    </source>
</evidence>
<dbReference type="Gene3D" id="3.90.245.10">
    <property type="entry name" value="Ribonucleoside hydrolase-like"/>
    <property type="match status" value="1"/>
</dbReference>
<accession>A0A0M3JQC4</accession>
<dbReference type="PANTHER" id="PTHR46190">
    <property type="entry name" value="SI:CH211-201H21.5-RELATED"/>
    <property type="match status" value="1"/>
</dbReference>
<organism evidence="5">
    <name type="scientific">Anisakis simplex</name>
    <name type="common">Herring worm</name>
    <dbReference type="NCBI Taxonomy" id="6269"/>
    <lineage>
        <taxon>Eukaryota</taxon>
        <taxon>Metazoa</taxon>
        <taxon>Ecdysozoa</taxon>
        <taxon>Nematoda</taxon>
        <taxon>Chromadorea</taxon>
        <taxon>Rhabditida</taxon>
        <taxon>Spirurina</taxon>
        <taxon>Ascaridomorpha</taxon>
        <taxon>Ascaridoidea</taxon>
        <taxon>Anisakidae</taxon>
        <taxon>Anisakis</taxon>
        <taxon>Anisakis simplex complex</taxon>
    </lineage>
</organism>
<dbReference type="InterPro" id="IPR036452">
    <property type="entry name" value="Ribo_hydro-like"/>
</dbReference>
<keyword evidence="4" id="KW-1185">Reference proteome</keyword>
<reference evidence="3 4" key="2">
    <citation type="submission" date="2018-11" db="EMBL/GenBank/DDBJ databases">
        <authorList>
            <consortium name="Pathogen Informatics"/>
        </authorList>
    </citation>
    <scope>NUCLEOTIDE SEQUENCE [LARGE SCALE GENOMIC DNA]</scope>
</reference>
<reference evidence="5" key="1">
    <citation type="submission" date="2017-02" db="UniProtKB">
        <authorList>
            <consortium name="WormBaseParasite"/>
        </authorList>
    </citation>
    <scope>IDENTIFICATION</scope>
</reference>
<protein>
    <submittedName>
        <fullName evidence="5">Inosine-uridine preferring nucleoside hydrolase</fullName>
    </submittedName>
</protein>
<evidence type="ECO:0000313" key="3">
    <source>
        <dbReference type="EMBL" id="VDK40721.1"/>
    </source>
</evidence>
<dbReference type="OrthoDB" id="432381at2759"/>
<sequence>MGSQFTAEFNFGGDPEAAHIVIDKMRCPVTLVPWEAIIFDGLKHQKEIDFEAHLGAGTPLADFFSTITAIGREVMHKNGRQYCYVDEIA</sequence>
<name>A0A0M3JQC4_ANISI</name>
<evidence type="ECO:0000313" key="5">
    <source>
        <dbReference type="WBParaSite" id="ASIM_0000987501-mRNA-1"/>
    </source>
</evidence>
<dbReference type="InterPro" id="IPR001910">
    <property type="entry name" value="Inosine/uridine_hydrolase_dom"/>
</dbReference>
<dbReference type="Pfam" id="PF01156">
    <property type="entry name" value="IU_nuc_hydro"/>
    <property type="match status" value="1"/>
</dbReference>
<dbReference type="InterPro" id="IPR052775">
    <property type="entry name" value="IUN_hydrolase"/>
</dbReference>
<evidence type="ECO:0000256" key="1">
    <source>
        <dbReference type="ARBA" id="ARBA00009176"/>
    </source>
</evidence>
<gene>
    <name evidence="3" type="ORF">ASIM_LOCUS9609</name>
</gene>
<dbReference type="EMBL" id="UYRR01030001">
    <property type="protein sequence ID" value="VDK40721.1"/>
    <property type="molecule type" value="Genomic_DNA"/>
</dbReference>
<feature type="domain" description="Inosine/uridine-preferring nucleoside hydrolase" evidence="2">
    <location>
        <begin position="6"/>
        <end position="78"/>
    </location>
</feature>
<proteinExistence type="inferred from homology"/>
<dbReference type="WBParaSite" id="ASIM_0000987501-mRNA-1">
    <property type="protein sequence ID" value="ASIM_0000987501-mRNA-1"/>
    <property type="gene ID" value="ASIM_0000987501"/>
</dbReference>
<evidence type="ECO:0000259" key="2">
    <source>
        <dbReference type="Pfam" id="PF01156"/>
    </source>
</evidence>
<dbReference type="Proteomes" id="UP000267096">
    <property type="component" value="Unassembled WGS sequence"/>
</dbReference>
<comment type="similarity">
    <text evidence="1">Belongs to the IUNH family.</text>
</comment>
<dbReference type="PANTHER" id="PTHR46190:SF1">
    <property type="entry name" value="SI:CH211-201H21.5"/>
    <property type="match status" value="1"/>
</dbReference>
<dbReference type="SUPFAM" id="SSF53590">
    <property type="entry name" value="Nucleoside hydrolase"/>
    <property type="match status" value="1"/>
</dbReference>
<dbReference type="AlphaFoldDB" id="A0A0M3JQC4"/>